<dbReference type="GO" id="GO:0090313">
    <property type="term" value="P:regulation of protein targeting to membrane"/>
    <property type="evidence" value="ECO:0007669"/>
    <property type="project" value="TreeGrafter"/>
</dbReference>
<dbReference type="EMBL" id="WURB01000009">
    <property type="protein sequence ID" value="MXQ12545.1"/>
    <property type="molecule type" value="Genomic_DNA"/>
</dbReference>
<dbReference type="InterPro" id="IPR052894">
    <property type="entry name" value="AsmA-related"/>
</dbReference>
<feature type="domain" description="AsmA" evidence="1">
    <location>
        <begin position="321"/>
        <end position="508"/>
    </location>
</feature>
<evidence type="ECO:0000313" key="2">
    <source>
        <dbReference type="EMBL" id="MXQ12545.1"/>
    </source>
</evidence>
<dbReference type="GO" id="GO:0005886">
    <property type="term" value="C:plasma membrane"/>
    <property type="evidence" value="ECO:0007669"/>
    <property type="project" value="TreeGrafter"/>
</dbReference>
<organism evidence="2 3">
    <name type="scientific">Microvirga makkahensis</name>
    <dbReference type="NCBI Taxonomy" id="1128670"/>
    <lineage>
        <taxon>Bacteria</taxon>
        <taxon>Pseudomonadati</taxon>
        <taxon>Pseudomonadota</taxon>
        <taxon>Alphaproteobacteria</taxon>
        <taxon>Hyphomicrobiales</taxon>
        <taxon>Methylobacteriaceae</taxon>
        <taxon>Microvirga</taxon>
    </lineage>
</organism>
<reference evidence="2 3" key="1">
    <citation type="submission" date="2019-12" db="EMBL/GenBank/DDBJ databases">
        <authorList>
            <person name="Yuan C.-G."/>
        </authorList>
    </citation>
    <scope>NUCLEOTIDE SEQUENCE [LARGE SCALE GENOMIC DNA]</scope>
    <source>
        <strain evidence="2 3">KCTC 23863</strain>
    </source>
</reference>
<dbReference type="Pfam" id="PF05170">
    <property type="entry name" value="AsmA"/>
    <property type="match status" value="1"/>
</dbReference>
<gene>
    <name evidence="2" type="ORF">GR328_13970</name>
</gene>
<accession>A0A7X3SPS0</accession>
<sequence length="601" mass="65084">MSRRVIFLIALIALALVGAAAAPWTFRENGLSSALSDHMKERYGLDLTVDGRSTFAVLPIPRVKFEGVTVRFPDQALEARGGTLRGEIRILPLLFGRIELSDFDLSDSRITASAEALRAVNWADAFKSRSRTLHARRLILNRTSIRWTDLRDADLDVEELVIRWVGEDEPLTAYGNATWRGVRVFLTEATIHPDRLVSGTISPLKLALSSSGARLNLEGEVQLGPNPSLTGETSIEARSIRDFTRWSGVKLPFGPLIQAFSIKGDFSMDHRRLSWPSVSITLGEDNLEGTMSVRFDAKRPVITGTLAAEDLDLTGLFAPFAQARTSSGSWSEETLDLARVTGSDLDLRLSAASARLGKLRVEDMAASVLVRPGEIEASIGRAGFHDGSLKGRLSLVSVDGATAFKSQGTFTGIEIAPFLSGMGEPRWITGQAQGQFSFEGQGMNPAEVVRRAQGHSTITIRKGELVGIALGDALKRVEKHPLLASLNWKGGRTPFEEAQAQIVVRNGVGELVEGWLTSEDLTAQLRGEVLMADRTLNLTAEVSSAGSRKIPAIAFDIDGEWDNISVMPDARSLIERSGAAKPLLPAARMPADEPTSEAAAQ</sequence>
<name>A0A7X3SPS0_9HYPH</name>
<evidence type="ECO:0000259" key="1">
    <source>
        <dbReference type="Pfam" id="PF05170"/>
    </source>
</evidence>
<dbReference type="AlphaFoldDB" id="A0A7X3SPS0"/>
<dbReference type="RefSeq" id="WP_160885136.1">
    <property type="nucleotide sequence ID" value="NZ_WURB01000009.1"/>
</dbReference>
<dbReference type="PANTHER" id="PTHR30441:SF4">
    <property type="entry name" value="PROTEIN ASMA"/>
    <property type="match status" value="1"/>
</dbReference>
<keyword evidence="3" id="KW-1185">Reference proteome</keyword>
<dbReference type="Proteomes" id="UP000436483">
    <property type="component" value="Unassembled WGS sequence"/>
</dbReference>
<dbReference type="InterPro" id="IPR007844">
    <property type="entry name" value="AsmA"/>
</dbReference>
<protein>
    <submittedName>
        <fullName evidence="2">AsmA family protein</fullName>
    </submittedName>
</protein>
<comment type="caution">
    <text evidence="2">The sequence shown here is derived from an EMBL/GenBank/DDBJ whole genome shotgun (WGS) entry which is preliminary data.</text>
</comment>
<proteinExistence type="predicted"/>
<dbReference type="OrthoDB" id="8003028at2"/>
<dbReference type="PANTHER" id="PTHR30441">
    <property type="entry name" value="DUF748 DOMAIN-CONTAINING PROTEIN"/>
    <property type="match status" value="1"/>
</dbReference>
<reference evidence="2 3" key="2">
    <citation type="submission" date="2020-01" db="EMBL/GenBank/DDBJ databases">
        <title>Microvirga sp. nov., an arsenate reduction bacterium isolated from Tibet hotspring sediments.</title>
        <authorList>
            <person name="Xian W.-D."/>
            <person name="Li W.-J."/>
        </authorList>
    </citation>
    <scope>NUCLEOTIDE SEQUENCE [LARGE SCALE GENOMIC DNA]</scope>
    <source>
        <strain evidence="2 3">KCTC 23863</strain>
    </source>
</reference>
<evidence type="ECO:0000313" key="3">
    <source>
        <dbReference type="Proteomes" id="UP000436483"/>
    </source>
</evidence>